<dbReference type="InterPro" id="IPR001387">
    <property type="entry name" value="Cro/C1-type_HTH"/>
</dbReference>
<sequence>MNTSDGAGSSVPRRQLGRRLRALREKSGMRADQVADTIDVSRQTLWRMENGDPSVKYGRAHIEALCRAYQVDAQTTANFVALAAETKAKGWWHAYGDVIPEGFELYVDLEAAASSLRWYESELVPGLLQTPAYAAAIVGAPGGRDEQEIARRVELRMARQKVLTRTAPQAPRLEIILNEAILRRPVGGAVLMAAQLKHINDIGHLPNVVIRVVPFAFGFHTGITMGPFVIMDFPRVRNGDGEPATVYVDGFTGDLYLDRPSEVGRFAEGFNELANRSLNEADSRVFLARAAEELQQR</sequence>
<keyword evidence="3" id="KW-1185">Reference proteome</keyword>
<dbReference type="Pfam" id="PF19054">
    <property type="entry name" value="DUF5753"/>
    <property type="match status" value="1"/>
</dbReference>
<dbReference type="PROSITE" id="PS50943">
    <property type="entry name" value="HTH_CROC1"/>
    <property type="match status" value="1"/>
</dbReference>
<organism evidence="2 3">
    <name type="scientific">Longispora fulva</name>
    <dbReference type="NCBI Taxonomy" id="619741"/>
    <lineage>
        <taxon>Bacteria</taxon>
        <taxon>Bacillati</taxon>
        <taxon>Actinomycetota</taxon>
        <taxon>Actinomycetes</taxon>
        <taxon>Micromonosporales</taxon>
        <taxon>Micromonosporaceae</taxon>
        <taxon>Longispora</taxon>
    </lineage>
</organism>
<dbReference type="Proteomes" id="UP000622552">
    <property type="component" value="Unassembled WGS sequence"/>
</dbReference>
<feature type="domain" description="HTH cro/C1-type" evidence="1">
    <location>
        <begin position="20"/>
        <end position="76"/>
    </location>
</feature>
<protein>
    <submittedName>
        <fullName evidence="2">Transcriptional regulator with XRE-family HTH domain</fullName>
    </submittedName>
</protein>
<dbReference type="SUPFAM" id="SSF47413">
    <property type="entry name" value="lambda repressor-like DNA-binding domains"/>
    <property type="match status" value="1"/>
</dbReference>
<comment type="caution">
    <text evidence="2">The sequence shown here is derived from an EMBL/GenBank/DDBJ whole genome shotgun (WGS) entry which is preliminary data.</text>
</comment>
<reference evidence="2" key="1">
    <citation type="submission" date="2020-11" db="EMBL/GenBank/DDBJ databases">
        <title>Sequencing the genomes of 1000 actinobacteria strains.</title>
        <authorList>
            <person name="Klenk H.-P."/>
        </authorList>
    </citation>
    <scope>NUCLEOTIDE SEQUENCE</scope>
    <source>
        <strain evidence="2">DSM 45356</strain>
    </source>
</reference>
<evidence type="ECO:0000259" key="1">
    <source>
        <dbReference type="PROSITE" id="PS50943"/>
    </source>
</evidence>
<dbReference type="Pfam" id="PF13560">
    <property type="entry name" value="HTH_31"/>
    <property type="match status" value="1"/>
</dbReference>
<dbReference type="InterPro" id="IPR010982">
    <property type="entry name" value="Lambda_DNA-bd_dom_sf"/>
</dbReference>
<dbReference type="SMART" id="SM00530">
    <property type="entry name" value="HTH_XRE"/>
    <property type="match status" value="1"/>
</dbReference>
<gene>
    <name evidence="2" type="ORF">IW245_003607</name>
</gene>
<dbReference type="RefSeq" id="WP_197004288.1">
    <property type="nucleotide sequence ID" value="NZ_BONS01000020.1"/>
</dbReference>
<dbReference type="EMBL" id="JADOUF010000001">
    <property type="protein sequence ID" value="MBG6137413.1"/>
    <property type="molecule type" value="Genomic_DNA"/>
</dbReference>
<evidence type="ECO:0000313" key="2">
    <source>
        <dbReference type="EMBL" id="MBG6137413.1"/>
    </source>
</evidence>
<dbReference type="GO" id="GO:0003677">
    <property type="term" value="F:DNA binding"/>
    <property type="evidence" value="ECO:0007669"/>
    <property type="project" value="InterPro"/>
</dbReference>
<evidence type="ECO:0000313" key="3">
    <source>
        <dbReference type="Proteomes" id="UP000622552"/>
    </source>
</evidence>
<proteinExistence type="predicted"/>
<name>A0A8J7GSF8_9ACTN</name>
<dbReference type="Gene3D" id="1.10.260.40">
    <property type="entry name" value="lambda repressor-like DNA-binding domains"/>
    <property type="match status" value="1"/>
</dbReference>
<dbReference type="AlphaFoldDB" id="A0A8J7GSF8"/>
<dbReference type="InterPro" id="IPR043917">
    <property type="entry name" value="DUF5753"/>
</dbReference>
<dbReference type="CDD" id="cd00093">
    <property type="entry name" value="HTH_XRE"/>
    <property type="match status" value="1"/>
</dbReference>
<accession>A0A8J7GSF8</accession>